<dbReference type="Pfam" id="PF00743">
    <property type="entry name" value="FMO-like"/>
    <property type="match status" value="1"/>
</dbReference>
<dbReference type="AlphaFoldDB" id="A0A8H6VRB3"/>
<comment type="similarity">
    <text evidence="1">Belongs to the FAD-binding monooxygenase family.</text>
</comment>
<dbReference type="PANTHER" id="PTHR42877:SF11">
    <property type="entry name" value="MONOOXYGENASE, PUTATIVE (AFU_ORTHOLOGUE AFUA_6G13790)-RELATED"/>
    <property type="match status" value="1"/>
</dbReference>
<reference evidence="5" key="1">
    <citation type="submission" date="2020-04" db="EMBL/GenBank/DDBJ databases">
        <title>Draft genome resource of the tomato pathogen Pseudocercospora fuligena.</title>
        <authorList>
            <person name="Zaccaron A."/>
        </authorList>
    </citation>
    <scope>NUCLEOTIDE SEQUENCE</scope>
    <source>
        <strain evidence="5">PF001</strain>
    </source>
</reference>
<dbReference type="GO" id="GO:0050661">
    <property type="term" value="F:NADP binding"/>
    <property type="evidence" value="ECO:0007669"/>
    <property type="project" value="InterPro"/>
</dbReference>
<evidence type="ECO:0000313" key="6">
    <source>
        <dbReference type="Proteomes" id="UP000660729"/>
    </source>
</evidence>
<dbReference type="PANTHER" id="PTHR42877">
    <property type="entry name" value="L-ORNITHINE N(5)-MONOOXYGENASE-RELATED"/>
    <property type="match status" value="1"/>
</dbReference>
<dbReference type="Gene3D" id="3.50.50.60">
    <property type="entry name" value="FAD/NAD(P)-binding domain"/>
    <property type="match status" value="2"/>
</dbReference>
<accession>A0A8H6VRB3</accession>
<dbReference type="Proteomes" id="UP000660729">
    <property type="component" value="Unassembled WGS sequence"/>
</dbReference>
<dbReference type="GO" id="GO:0050660">
    <property type="term" value="F:flavin adenine dinucleotide binding"/>
    <property type="evidence" value="ECO:0007669"/>
    <property type="project" value="InterPro"/>
</dbReference>
<dbReference type="InterPro" id="IPR051209">
    <property type="entry name" value="FAD-bind_Monooxygenase_sf"/>
</dbReference>
<comment type="caution">
    <text evidence="5">The sequence shown here is derived from an EMBL/GenBank/DDBJ whole genome shotgun (WGS) entry which is preliminary data.</text>
</comment>
<protein>
    <submittedName>
        <fullName evidence="5">FAD-binding monooxygenase aflW</fullName>
    </submittedName>
</protein>
<sequence length="608" mass="68528">MLIMPGLDAQSPQAYSPFEIPFNPRPQRSPRRLKIVCIGAGFAGLTLAYKFCVEKKLEGVVDFCIYEKQVRLDNGIDFLFFWFTETRQHDVGGTWLANSYPGLTCDVPVHNYTLPWAPKHDWTRFMAGREEILNYIKEVTCKFELNRCITFNAQIQSATWDEDRGKWKLLVHTKDGDIEEDCDILIGAAGTQATPSTPKIPGIETFRGTVVHTGCWDETLDCKDKRIAVIGNGSSGIQVVAALQKQAKHIAHYIRSPTWISPNYMSQFTRNADGRNFEYTTEEIATYQDPKALFTYRKTMEKASNGIFKNLVFNDTAADVKKKFRETLEKTMKDRLHHDPELIEHLVPTYQPWCRRLTPGDSYLEALQEPNAQLITDPISRITPTGIRTTNDTETNYDIIITATGYTNTRVPPWTMTGRNGISLASRFSKHADGYLSLCAPNMPNYFTPGCGPNFTIANGPVLTALTFCADYIISWCEKIAHEDIHSICVKDSVVEAYNIYIQQVFSAITSLQNAIEPLNPAITSLLLRHISFHELFLLRCVGKQDTMSVISTLSWLNYNSFMLLLTNLWQSGFLGRSLSHLDIIISVTIEFLASFIPAVSPHLSGGA</sequence>
<evidence type="ECO:0000256" key="4">
    <source>
        <dbReference type="ARBA" id="ARBA00023002"/>
    </source>
</evidence>
<keyword evidence="2" id="KW-0285">Flavoprotein</keyword>
<keyword evidence="5" id="KW-0503">Monooxygenase</keyword>
<dbReference type="OrthoDB" id="74360at2759"/>
<dbReference type="InterPro" id="IPR036188">
    <property type="entry name" value="FAD/NAD-bd_sf"/>
</dbReference>
<dbReference type="SUPFAM" id="SSF51905">
    <property type="entry name" value="FAD/NAD(P)-binding domain"/>
    <property type="match status" value="2"/>
</dbReference>
<keyword evidence="4" id="KW-0560">Oxidoreductase</keyword>
<evidence type="ECO:0000256" key="1">
    <source>
        <dbReference type="ARBA" id="ARBA00010139"/>
    </source>
</evidence>
<evidence type="ECO:0000313" key="5">
    <source>
        <dbReference type="EMBL" id="KAF7196040.1"/>
    </source>
</evidence>
<keyword evidence="3" id="KW-0274">FAD</keyword>
<gene>
    <name evidence="5" type="ORF">HII31_02666</name>
</gene>
<evidence type="ECO:0000256" key="3">
    <source>
        <dbReference type="ARBA" id="ARBA00022827"/>
    </source>
</evidence>
<organism evidence="5 6">
    <name type="scientific">Pseudocercospora fuligena</name>
    <dbReference type="NCBI Taxonomy" id="685502"/>
    <lineage>
        <taxon>Eukaryota</taxon>
        <taxon>Fungi</taxon>
        <taxon>Dikarya</taxon>
        <taxon>Ascomycota</taxon>
        <taxon>Pezizomycotina</taxon>
        <taxon>Dothideomycetes</taxon>
        <taxon>Dothideomycetidae</taxon>
        <taxon>Mycosphaerellales</taxon>
        <taxon>Mycosphaerellaceae</taxon>
        <taxon>Pseudocercospora</taxon>
    </lineage>
</organism>
<evidence type="ECO:0000256" key="2">
    <source>
        <dbReference type="ARBA" id="ARBA00022630"/>
    </source>
</evidence>
<dbReference type="GO" id="GO:0004499">
    <property type="term" value="F:N,N-dimethylaniline monooxygenase activity"/>
    <property type="evidence" value="ECO:0007669"/>
    <property type="project" value="InterPro"/>
</dbReference>
<name>A0A8H6VRB3_9PEZI</name>
<proteinExistence type="inferred from homology"/>
<dbReference type="InterPro" id="IPR020946">
    <property type="entry name" value="Flavin_mOase-like"/>
</dbReference>
<dbReference type="EMBL" id="JABCIY010000032">
    <property type="protein sequence ID" value="KAF7196040.1"/>
    <property type="molecule type" value="Genomic_DNA"/>
</dbReference>
<keyword evidence="6" id="KW-1185">Reference proteome</keyword>